<name>A0A6L2MDF9_TANCI</name>
<sequence>MLFTMPSWKQVNTPYKFKWNEKTLLVAEGRLETTTEGYVDNYKNVSQDIRNQLDAEAKAIQIILTGIDSDIYSIFDACLNACEMWKAIKRLKQCESINVQDIETNLYWEFRKFTSWDGESLELYYSRITKVCDAMLVKQSQELNTVSYHKLYDILKQHQNEVIEIRAKRLARTANPLALVAQQRPVYHPQNHPNHYTQNSSTRSQQAPTRNKEQAGWRDDTDDEPDDHILEAHYMYMAQIQEVTPDAAENSRLILLASLK</sequence>
<feature type="compositionally biased region" description="Polar residues" evidence="1">
    <location>
        <begin position="191"/>
        <end position="209"/>
    </location>
</feature>
<organism evidence="2">
    <name type="scientific">Tanacetum cinerariifolium</name>
    <name type="common">Dalmatian daisy</name>
    <name type="synonym">Chrysanthemum cinerariifolium</name>
    <dbReference type="NCBI Taxonomy" id="118510"/>
    <lineage>
        <taxon>Eukaryota</taxon>
        <taxon>Viridiplantae</taxon>
        <taxon>Streptophyta</taxon>
        <taxon>Embryophyta</taxon>
        <taxon>Tracheophyta</taxon>
        <taxon>Spermatophyta</taxon>
        <taxon>Magnoliopsida</taxon>
        <taxon>eudicotyledons</taxon>
        <taxon>Gunneridae</taxon>
        <taxon>Pentapetalae</taxon>
        <taxon>asterids</taxon>
        <taxon>campanulids</taxon>
        <taxon>Asterales</taxon>
        <taxon>Asteraceae</taxon>
        <taxon>Asteroideae</taxon>
        <taxon>Anthemideae</taxon>
        <taxon>Anthemidinae</taxon>
        <taxon>Tanacetum</taxon>
    </lineage>
</organism>
<gene>
    <name evidence="2" type="ORF">Tci_043698</name>
</gene>
<feature type="region of interest" description="Disordered" evidence="1">
    <location>
        <begin position="187"/>
        <end position="226"/>
    </location>
</feature>
<evidence type="ECO:0000256" key="1">
    <source>
        <dbReference type="SAM" id="MobiDB-lite"/>
    </source>
</evidence>
<dbReference type="AlphaFoldDB" id="A0A6L2MDF9"/>
<evidence type="ECO:0008006" key="3">
    <source>
        <dbReference type="Google" id="ProtNLM"/>
    </source>
</evidence>
<feature type="compositionally biased region" description="Basic and acidic residues" evidence="1">
    <location>
        <begin position="210"/>
        <end position="219"/>
    </location>
</feature>
<reference evidence="2" key="1">
    <citation type="journal article" date="2019" name="Sci. Rep.">
        <title>Draft genome of Tanacetum cinerariifolium, the natural source of mosquito coil.</title>
        <authorList>
            <person name="Yamashiro T."/>
            <person name="Shiraishi A."/>
            <person name="Satake H."/>
            <person name="Nakayama K."/>
        </authorList>
    </citation>
    <scope>NUCLEOTIDE SEQUENCE</scope>
</reference>
<evidence type="ECO:0000313" key="2">
    <source>
        <dbReference type="EMBL" id="GEU71720.1"/>
    </source>
</evidence>
<accession>A0A6L2MDF9</accession>
<comment type="caution">
    <text evidence="2">The sequence shown here is derived from an EMBL/GenBank/DDBJ whole genome shotgun (WGS) entry which is preliminary data.</text>
</comment>
<protein>
    <recommendedName>
        <fullName evidence="3">Gag-Pol polyprotein</fullName>
    </recommendedName>
</protein>
<proteinExistence type="predicted"/>
<dbReference type="EMBL" id="BKCJ010006357">
    <property type="protein sequence ID" value="GEU71720.1"/>
    <property type="molecule type" value="Genomic_DNA"/>
</dbReference>